<reference evidence="2" key="1">
    <citation type="submission" date="2022-12" db="EMBL/GenBank/DDBJ databases">
        <title>Paracoccus onchidii sp. nov., isolated from a marine invertebrate from the South China Sea.</title>
        <authorList>
            <person name="Xu S."/>
            <person name="Liu Z."/>
            <person name="Xu Y."/>
        </authorList>
    </citation>
    <scope>NUCLEOTIDE SEQUENCE</scope>
    <source>
        <strain evidence="2">Z330</strain>
    </source>
</reference>
<dbReference type="Proteomes" id="UP001165641">
    <property type="component" value="Unassembled WGS sequence"/>
</dbReference>
<keyword evidence="1" id="KW-0472">Membrane</keyword>
<proteinExistence type="predicted"/>
<accession>A0ABT4ZFI7</accession>
<sequence>MQPPALLSLFHMGFIILGAILLWLPISHHGDIGLGEALFASTSAVTVTGLVLADTGTAFTGFGQAVIAVLIQLGGPGLMTFAVLLLGARGIPVGMPQRLILREDTCHG</sequence>
<organism evidence="2 3">
    <name type="scientific">Paracoccus onchidii</name>
    <dbReference type="NCBI Taxonomy" id="3017813"/>
    <lineage>
        <taxon>Bacteria</taxon>
        <taxon>Pseudomonadati</taxon>
        <taxon>Pseudomonadota</taxon>
        <taxon>Alphaproteobacteria</taxon>
        <taxon>Rhodobacterales</taxon>
        <taxon>Paracoccaceae</taxon>
        <taxon>Paracoccus</taxon>
    </lineage>
</organism>
<evidence type="ECO:0000313" key="3">
    <source>
        <dbReference type="Proteomes" id="UP001165641"/>
    </source>
</evidence>
<dbReference type="EMBL" id="JAQBIE010000010">
    <property type="protein sequence ID" value="MDB6177728.1"/>
    <property type="molecule type" value="Genomic_DNA"/>
</dbReference>
<keyword evidence="1" id="KW-0812">Transmembrane</keyword>
<dbReference type="RefSeq" id="WP_271888851.1">
    <property type="nucleotide sequence ID" value="NZ_JAQBIE010000010.1"/>
</dbReference>
<feature type="transmembrane region" description="Helical" evidence="1">
    <location>
        <begin position="6"/>
        <end position="26"/>
    </location>
</feature>
<comment type="caution">
    <text evidence="2">The sequence shown here is derived from an EMBL/GenBank/DDBJ whole genome shotgun (WGS) entry which is preliminary data.</text>
</comment>
<name>A0ABT4ZFI7_9RHOB</name>
<gene>
    <name evidence="2" type="ORF">PAF17_09415</name>
</gene>
<keyword evidence="1" id="KW-1133">Transmembrane helix</keyword>
<evidence type="ECO:0000256" key="1">
    <source>
        <dbReference type="SAM" id="Phobius"/>
    </source>
</evidence>
<protein>
    <submittedName>
        <fullName evidence="2">Uncharacterized protein</fullName>
    </submittedName>
</protein>
<keyword evidence="3" id="KW-1185">Reference proteome</keyword>
<evidence type="ECO:0000313" key="2">
    <source>
        <dbReference type="EMBL" id="MDB6177728.1"/>
    </source>
</evidence>
<feature type="transmembrane region" description="Helical" evidence="1">
    <location>
        <begin position="65"/>
        <end position="88"/>
    </location>
</feature>
<dbReference type="PANTHER" id="PTHR32024">
    <property type="entry name" value="TRK SYSTEM POTASSIUM UPTAKE PROTEIN TRKG-RELATED"/>
    <property type="match status" value="1"/>
</dbReference>
<dbReference type="PANTHER" id="PTHR32024:SF1">
    <property type="entry name" value="KTR SYSTEM POTASSIUM UPTAKE PROTEIN B"/>
    <property type="match status" value="1"/>
</dbReference>
<feature type="transmembrane region" description="Helical" evidence="1">
    <location>
        <begin position="33"/>
        <end position="53"/>
    </location>
</feature>